<evidence type="ECO:0000259" key="1">
    <source>
        <dbReference type="Pfam" id="PF13847"/>
    </source>
</evidence>
<evidence type="ECO:0000313" key="2">
    <source>
        <dbReference type="EMBL" id="WPF84128.1"/>
    </source>
</evidence>
<dbReference type="InterPro" id="IPR025714">
    <property type="entry name" value="Methyltranfer_dom"/>
</dbReference>
<keyword evidence="2" id="KW-0808">Transferase</keyword>
<dbReference type="InterPro" id="IPR014729">
    <property type="entry name" value="Rossmann-like_a/b/a_fold"/>
</dbReference>
<gene>
    <name evidence="2" type="ORF">SANBI_001854</name>
</gene>
<dbReference type="GO" id="GO:0008168">
    <property type="term" value="F:methyltransferase activity"/>
    <property type="evidence" value="ECO:0007669"/>
    <property type="project" value="UniProtKB-KW"/>
</dbReference>
<dbReference type="InterPro" id="IPR029063">
    <property type="entry name" value="SAM-dependent_MTases_sf"/>
</dbReference>
<keyword evidence="3" id="KW-1185">Reference proteome</keyword>
<dbReference type="RefSeq" id="WP_319161069.1">
    <property type="nucleotide sequence ID" value="NZ_CP138359.1"/>
</dbReference>
<proteinExistence type="predicted"/>
<keyword evidence="2" id="KW-0489">Methyltransferase</keyword>
<dbReference type="EMBL" id="CP138359">
    <property type="protein sequence ID" value="WPF84128.1"/>
    <property type="molecule type" value="Genomic_DNA"/>
</dbReference>
<protein>
    <submittedName>
        <fullName evidence="2">Methyltransferase domain-containing protein</fullName>
    </submittedName>
</protein>
<dbReference type="Gene3D" id="3.40.50.150">
    <property type="entry name" value="Vaccinia Virus protein VP39"/>
    <property type="match status" value="1"/>
</dbReference>
<evidence type="ECO:0000313" key="3">
    <source>
        <dbReference type="Proteomes" id="UP001304340"/>
    </source>
</evidence>
<dbReference type="Proteomes" id="UP001304340">
    <property type="component" value="Chromosome"/>
</dbReference>
<dbReference type="SUPFAM" id="SSF53335">
    <property type="entry name" value="S-adenosyl-L-methionine-dependent methyltransferases"/>
    <property type="match status" value="1"/>
</dbReference>
<name>A0AAF0Z8B7_9MICO</name>
<feature type="domain" description="Methyltransferase" evidence="1">
    <location>
        <begin position="248"/>
        <end position="324"/>
    </location>
</feature>
<dbReference type="GO" id="GO:0032259">
    <property type="term" value="P:methylation"/>
    <property type="evidence" value="ECO:0007669"/>
    <property type="project" value="UniProtKB-KW"/>
</dbReference>
<organism evidence="2 3">
    <name type="scientific">Sanguibacter biliveldensis</name>
    <dbReference type="NCBI Taxonomy" id="3030830"/>
    <lineage>
        <taxon>Bacteria</taxon>
        <taxon>Bacillati</taxon>
        <taxon>Actinomycetota</taxon>
        <taxon>Actinomycetes</taxon>
        <taxon>Micrococcales</taxon>
        <taxon>Sanguibacteraceae</taxon>
        <taxon>Sanguibacter</taxon>
    </lineage>
</organism>
<dbReference type="AlphaFoldDB" id="A0AAF0Z8B7"/>
<sequence length="563" mass="60402">MPAPTTPPVPVPPCPVRYVLFPGRHHLVTSFQVDYLTALVAGQVLDTAGTPVVCGPDVQVVWAVTSATHSGTRRNPVPAHRREAMVERVTTVAGLPSLVVPVADVPQSPRFAHTVVATVEAGLGVLLSPEDTVVACSTPAVAEQYAAEGFRIASVEAGDPGDPARPWDVLEMLATGDPRWRDLAHPQAVEVVDRYHLDELVRRVHDDPTVSAEGDLTATRDYGTYTADFDAGSDRKWAQVGPYVQPGRVVDLGCAAGGLLERAARDPRLGESDLYGVDVSRHLVAEAEHRKAQGVFENPNVLFAQRNLLSGAVFAPASVDTTLTVALTHEISSYGAGTDDLRLLADRIFEHTVPGGVWVCSDVLGPADGDRLVRLTFDEGRAPELVPGRGTVAGLEEVAPARETTTVAGDAGPDLTVDLTGRDADDVRAHLASLSPAGRLRQFARDFPALSGGACDVTWLSPTVAELTLRAAAEFLYTRDYTDSYLSECHERFCDLTFDDWTALLTGAGFEVDPVSHPWRNDWLVENRLSVGVTLTDAETGSRVDWPDTHVLLVARRPLHAAG</sequence>
<reference evidence="3" key="1">
    <citation type="submission" date="2023-11" db="EMBL/GenBank/DDBJ databases">
        <authorList>
            <person name="Helweg L.P."/>
            <person name="Kiel A."/>
            <person name="Hitz F."/>
            <person name="Ruckert-Reed C."/>
            <person name="Busche T."/>
            <person name="Kaltschmidt B."/>
            <person name="Kaltschmidt C."/>
        </authorList>
    </citation>
    <scope>NUCLEOTIDE SEQUENCE [LARGE SCALE GENOMIC DNA]</scope>
    <source>
        <strain evidence="3">4.1</strain>
    </source>
</reference>
<dbReference type="Pfam" id="PF13847">
    <property type="entry name" value="Methyltransf_31"/>
    <property type="match status" value="1"/>
</dbReference>
<dbReference type="CDD" id="cd02440">
    <property type="entry name" value="AdoMet_MTases"/>
    <property type="match status" value="1"/>
</dbReference>
<dbReference type="KEGG" id="sbil:SANBI_001854"/>
<dbReference type="Gene3D" id="3.40.50.620">
    <property type="entry name" value="HUPs"/>
    <property type="match status" value="1"/>
</dbReference>
<accession>A0AAF0Z8B7</accession>